<protein>
    <submittedName>
        <fullName evidence="1">Uncharacterized protein</fullName>
    </submittedName>
</protein>
<gene>
    <name evidence="1" type="ORF">H9659_14980</name>
</gene>
<evidence type="ECO:0000313" key="2">
    <source>
        <dbReference type="Proteomes" id="UP000659496"/>
    </source>
</evidence>
<evidence type="ECO:0000313" key="1">
    <source>
        <dbReference type="EMBL" id="MBD7909640.1"/>
    </source>
</evidence>
<accession>A0ABR8PNF0</accession>
<name>A0ABR8PNF0_9BACL</name>
<comment type="caution">
    <text evidence="1">The sequence shown here is derived from an EMBL/GenBank/DDBJ whole genome shotgun (WGS) entry which is preliminary data.</text>
</comment>
<organism evidence="1 2">
    <name type="scientific">Sporosarcina gallistercoris</name>
    <dbReference type="NCBI Taxonomy" id="2762245"/>
    <lineage>
        <taxon>Bacteria</taxon>
        <taxon>Bacillati</taxon>
        <taxon>Bacillota</taxon>
        <taxon>Bacilli</taxon>
        <taxon>Bacillales</taxon>
        <taxon>Caryophanaceae</taxon>
        <taxon>Sporosarcina</taxon>
    </lineage>
</organism>
<reference evidence="1 2" key="1">
    <citation type="submission" date="2020-08" db="EMBL/GenBank/DDBJ databases">
        <title>A Genomic Blueprint of the Chicken Gut Microbiome.</title>
        <authorList>
            <person name="Gilroy R."/>
            <person name="Ravi A."/>
            <person name="Getino M."/>
            <person name="Pursley I."/>
            <person name="Horton D.L."/>
            <person name="Alikhan N.-F."/>
            <person name="Baker D."/>
            <person name="Gharbi K."/>
            <person name="Hall N."/>
            <person name="Watson M."/>
            <person name="Adriaenssens E.M."/>
            <person name="Foster-Nyarko E."/>
            <person name="Jarju S."/>
            <person name="Secka A."/>
            <person name="Antonio M."/>
            <person name="Oren A."/>
            <person name="Chaudhuri R."/>
            <person name="La Ragione R.M."/>
            <person name="Hildebrand F."/>
            <person name="Pallen M.J."/>
        </authorList>
    </citation>
    <scope>NUCLEOTIDE SEQUENCE [LARGE SCALE GENOMIC DNA]</scope>
    <source>
        <strain evidence="1 2">Sa3CUA8</strain>
    </source>
</reference>
<sequence length="49" mass="5608">METIDNPLEIEPVHLNGAAMVMTKEQYGISLLQVKKWKKLKTVKVKLVN</sequence>
<dbReference type="EMBL" id="JACSQY010000017">
    <property type="protein sequence ID" value="MBD7909640.1"/>
    <property type="molecule type" value="Genomic_DNA"/>
</dbReference>
<dbReference type="Proteomes" id="UP000659496">
    <property type="component" value="Unassembled WGS sequence"/>
</dbReference>
<keyword evidence="2" id="KW-1185">Reference proteome</keyword>
<proteinExistence type="predicted"/>